<dbReference type="EMBL" id="JBHTAJ010000022">
    <property type="protein sequence ID" value="MFC7180649.1"/>
    <property type="molecule type" value="Genomic_DNA"/>
</dbReference>
<evidence type="ECO:0000259" key="6">
    <source>
        <dbReference type="PROSITE" id="PS50977"/>
    </source>
</evidence>
<dbReference type="PRINTS" id="PR00455">
    <property type="entry name" value="HTHTETR"/>
</dbReference>
<comment type="caution">
    <text evidence="7">The sequence shown here is derived from an EMBL/GenBank/DDBJ whole genome shotgun (WGS) entry which is preliminary data.</text>
</comment>
<evidence type="ECO:0000256" key="4">
    <source>
        <dbReference type="PROSITE-ProRule" id="PRU00335"/>
    </source>
</evidence>
<dbReference type="InterPro" id="IPR050109">
    <property type="entry name" value="HTH-type_TetR-like_transc_reg"/>
</dbReference>
<evidence type="ECO:0000256" key="5">
    <source>
        <dbReference type="SAM" id="MobiDB-lite"/>
    </source>
</evidence>
<evidence type="ECO:0000256" key="3">
    <source>
        <dbReference type="ARBA" id="ARBA00023163"/>
    </source>
</evidence>
<dbReference type="PANTHER" id="PTHR30055:SF174">
    <property type="entry name" value="TRANSCRIPTIONAL REGULATORY PROTEIN (PROBABLY TETR-FAMILY)-RELATED"/>
    <property type="match status" value="1"/>
</dbReference>
<proteinExistence type="predicted"/>
<keyword evidence="8" id="KW-1185">Reference proteome</keyword>
<evidence type="ECO:0000256" key="1">
    <source>
        <dbReference type="ARBA" id="ARBA00023015"/>
    </source>
</evidence>
<feature type="compositionally biased region" description="Basic and acidic residues" evidence="5">
    <location>
        <begin position="11"/>
        <end position="28"/>
    </location>
</feature>
<dbReference type="RefSeq" id="WP_345705247.1">
    <property type="nucleotide sequence ID" value="NZ_BAABKV010000001.1"/>
</dbReference>
<dbReference type="Gene3D" id="1.10.357.10">
    <property type="entry name" value="Tetracycline Repressor, domain 2"/>
    <property type="match status" value="1"/>
</dbReference>
<evidence type="ECO:0000313" key="7">
    <source>
        <dbReference type="EMBL" id="MFC7180649.1"/>
    </source>
</evidence>
<gene>
    <name evidence="7" type="ORF">ACFQMG_13905</name>
</gene>
<dbReference type="SUPFAM" id="SSF46689">
    <property type="entry name" value="Homeodomain-like"/>
    <property type="match status" value="1"/>
</dbReference>
<keyword evidence="1" id="KW-0805">Transcription regulation</keyword>
<feature type="region of interest" description="Disordered" evidence="5">
    <location>
        <begin position="1"/>
        <end position="28"/>
    </location>
</feature>
<protein>
    <submittedName>
        <fullName evidence="7">TetR/AcrR family transcriptional regulator</fullName>
    </submittedName>
</protein>
<dbReference type="InterPro" id="IPR001647">
    <property type="entry name" value="HTH_TetR"/>
</dbReference>
<sequence>MVSRTPSPAPRSDDAPNRAEKAPRRRLSVDERREQLIAVALELFSRRPPEEVSIDDIAAAAGASRPLVYHYFPGKQAIYEESLRRAGQELAARFEEPAEGPLSERLLRVMDRYLDFVESHGPGFAALLRGGSVAASPDTNAVIDEVRRAAQEQILLHLSLPKTSPGVRRTVRAWIANAEISSLDWLSERALPRAELQVQLVQELVAALALTASREPELAVEFAGFFAEEQPGGPSGGLVRGLAGLLSVPGIADTLARLAVPEG</sequence>
<evidence type="ECO:0000313" key="8">
    <source>
        <dbReference type="Proteomes" id="UP001596435"/>
    </source>
</evidence>
<dbReference type="Proteomes" id="UP001596435">
    <property type="component" value="Unassembled WGS sequence"/>
</dbReference>
<evidence type="ECO:0000256" key="2">
    <source>
        <dbReference type="ARBA" id="ARBA00023125"/>
    </source>
</evidence>
<accession>A0ABW2FTU2</accession>
<dbReference type="Pfam" id="PF21943">
    <property type="entry name" value="TetR_C_46"/>
    <property type="match status" value="1"/>
</dbReference>
<keyword evidence="3" id="KW-0804">Transcription</keyword>
<reference evidence="8" key="1">
    <citation type="journal article" date="2019" name="Int. J. Syst. Evol. Microbiol.">
        <title>The Global Catalogue of Microorganisms (GCM) 10K type strain sequencing project: providing services to taxonomists for standard genome sequencing and annotation.</title>
        <authorList>
            <consortium name="The Broad Institute Genomics Platform"/>
            <consortium name="The Broad Institute Genome Sequencing Center for Infectious Disease"/>
            <person name="Wu L."/>
            <person name="Ma J."/>
        </authorList>
    </citation>
    <scope>NUCLEOTIDE SEQUENCE [LARGE SCALE GENOMIC DNA]</scope>
    <source>
        <strain evidence="8">CGMCC 1.12859</strain>
    </source>
</reference>
<keyword evidence="2 4" id="KW-0238">DNA-binding</keyword>
<dbReference type="PANTHER" id="PTHR30055">
    <property type="entry name" value="HTH-TYPE TRANSCRIPTIONAL REGULATOR RUTR"/>
    <property type="match status" value="1"/>
</dbReference>
<dbReference type="InterPro" id="IPR009057">
    <property type="entry name" value="Homeodomain-like_sf"/>
</dbReference>
<feature type="domain" description="HTH tetR-type" evidence="6">
    <location>
        <begin position="30"/>
        <end position="90"/>
    </location>
</feature>
<dbReference type="Pfam" id="PF00440">
    <property type="entry name" value="TetR_N"/>
    <property type="match status" value="1"/>
</dbReference>
<dbReference type="InterPro" id="IPR054129">
    <property type="entry name" value="DesT_TetR_C"/>
</dbReference>
<feature type="DNA-binding region" description="H-T-H motif" evidence="4">
    <location>
        <begin position="53"/>
        <end position="72"/>
    </location>
</feature>
<dbReference type="PROSITE" id="PS50977">
    <property type="entry name" value="HTH_TETR_2"/>
    <property type="match status" value="1"/>
</dbReference>
<name>A0ABW2FTU2_9ACTN</name>
<organism evidence="7 8">
    <name type="scientific">Kitasatospora paranensis</name>
    <dbReference type="NCBI Taxonomy" id="258053"/>
    <lineage>
        <taxon>Bacteria</taxon>
        <taxon>Bacillati</taxon>
        <taxon>Actinomycetota</taxon>
        <taxon>Actinomycetes</taxon>
        <taxon>Kitasatosporales</taxon>
        <taxon>Streptomycetaceae</taxon>
        <taxon>Kitasatospora</taxon>
    </lineage>
</organism>